<accession>A0ABP6S1J0</accession>
<dbReference type="SMART" id="SM00858">
    <property type="entry name" value="SAF"/>
    <property type="match status" value="1"/>
</dbReference>
<evidence type="ECO:0000313" key="3">
    <source>
        <dbReference type="EMBL" id="GAA3365560.1"/>
    </source>
</evidence>
<evidence type="ECO:0000259" key="2">
    <source>
        <dbReference type="SMART" id="SM00858"/>
    </source>
</evidence>
<name>A0ABP6S1J0_9PSEU</name>
<keyword evidence="4" id="KW-1185">Reference proteome</keyword>
<proteinExistence type="predicted"/>
<feature type="compositionally biased region" description="Basic residues" evidence="1">
    <location>
        <begin position="27"/>
        <end position="45"/>
    </location>
</feature>
<feature type="compositionally biased region" description="Gly residues" evidence="1">
    <location>
        <begin position="1"/>
        <end position="25"/>
    </location>
</feature>
<evidence type="ECO:0000256" key="1">
    <source>
        <dbReference type="SAM" id="MobiDB-lite"/>
    </source>
</evidence>
<feature type="domain" description="SAF" evidence="2">
    <location>
        <begin position="100"/>
        <end position="162"/>
    </location>
</feature>
<dbReference type="Pfam" id="PF08666">
    <property type="entry name" value="SAF"/>
    <property type="match status" value="1"/>
</dbReference>
<dbReference type="Proteomes" id="UP001500483">
    <property type="component" value="Unassembled WGS sequence"/>
</dbReference>
<comment type="caution">
    <text evidence="3">The sequence shown here is derived from an EMBL/GenBank/DDBJ whole genome shotgun (WGS) entry which is preliminary data.</text>
</comment>
<organism evidence="3 4">
    <name type="scientific">Saccharopolyspora gregorii</name>
    <dbReference type="NCBI Taxonomy" id="33914"/>
    <lineage>
        <taxon>Bacteria</taxon>
        <taxon>Bacillati</taxon>
        <taxon>Actinomycetota</taxon>
        <taxon>Actinomycetes</taxon>
        <taxon>Pseudonocardiales</taxon>
        <taxon>Pseudonocardiaceae</taxon>
        <taxon>Saccharopolyspora</taxon>
    </lineage>
</organism>
<sequence>MSGGRGGSGTTGPRENGGTGRGESGAHGRRGGNTRRSRARGRRRTGRDLGPTARERLAALLPRAPVARGSGLLLARRIAAVALFVLAGALALLPATGRQVRVVVAAHDLAPGRPLDAADLRHRDLPADLVPSGALRDPAAAVGRAPGGAVRDGEPLTDVRLATAPERPPEAAAAPGQVAVPVRLADPGVGDLLHPGARVDLVTPQERSGPGTVLAERVPVLAVHPTGSGADQGRLLVVGVPEQRAAAVAGASLIHSVTVTLR</sequence>
<reference evidence="4" key="1">
    <citation type="journal article" date="2019" name="Int. J. Syst. Evol. Microbiol.">
        <title>The Global Catalogue of Microorganisms (GCM) 10K type strain sequencing project: providing services to taxonomists for standard genome sequencing and annotation.</title>
        <authorList>
            <consortium name="The Broad Institute Genomics Platform"/>
            <consortium name="The Broad Institute Genome Sequencing Center for Infectious Disease"/>
            <person name="Wu L."/>
            <person name="Ma J."/>
        </authorList>
    </citation>
    <scope>NUCLEOTIDE SEQUENCE [LARGE SCALE GENOMIC DNA]</scope>
    <source>
        <strain evidence="4">JCM 9687</strain>
    </source>
</reference>
<gene>
    <name evidence="3" type="ORF">GCM10020366_65960</name>
</gene>
<dbReference type="EMBL" id="BAAAYK010000038">
    <property type="protein sequence ID" value="GAA3365560.1"/>
    <property type="molecule type" value="Genomic_DNA"/>
</dbReference>
<protein>
    <recommendedName>
        <fullName evidence="2">SAF domain-containing protein</fullName>
    </recommendedName>
</protein>
<dbReference type="InterPro" id="IPR013974">
    <property type="entry name" value="SAF"/>
</dbReference>
<evidence type="ECO:0000313" key="4">
    <source>
        <dbReference type="Proteomes" id="UP001500483"/>
    </source>
</evidence>
<feature type="region of interest" description="Disordered" evidence="1">
    <location>
        <begin position="1"/>
        <end position="53"/>
    </location>
</feature>
<dbReference type="RefSeq" id="WP_258343396.1">
    <property type="nucleotide sequence ID" value="NZ_BAAAYK010000038.1"/>
</dbReference>
<dbReference type="CDD" id="cd11614">
    <property type="entry name" value="SAF_CpaB_FlgA_like"/>
    <property type="match status" value="1"/>
</dbReference>